<keyword evidence="2" id="KW-1185">Reference proteome</keyword>
<gene>
    <name evidence="1" type="ORF">Fmac_018445</name>
</gene>
<evidence type="ECO:0000313" key="2">
    <source>
        <dbReference type="Proteomes" id="UP001603857"/>
    </source>
</evidence>
<comment type="caution">
    <text evidence="1">The sequence shown here is derived from an EMBL/GenBank/DDBJ whole genome shotgun (WGS) entry which is preliminary data.</text>
</comment>
<evidence type="ECO:0000313" key="1">
    <source>
        <dbReference type="EMBL" id="KAL2330864.1"/>
    </source>
</evidence>
<name>A0ABD1M501_9FABA</name>
<accession>A0ABD1M501</accession>
<dbReference type="EMBL" id="JBGMDY010000006">
    <property type="protein sequence ID" value="KAL2330864.1"/>
    <property type="molecule type" value="Genomic_DNA"/>
</dbReference>
<proteinExistence type="predicted"/>
<organism evidence="1 2">
    <name type="scientific">Flemingia macrophylla</name>
    <dbReference type="NCBI Taxonomy" id="520843"/>
    <lineage>
        <taxon>Eukaryota</taxon>
        <taxon>Viridiplantae</taxon>
        <taxon>Streptophyta</taxon>
        <taxon>Embryophyta</taxon>
        <taxon>Tracheophyta</taxon>
        <taxon>Spermatophyta</taxon>
        <taxon>Magnoliopsida</taxon>
        <taxon>eudicotyledons</taxon>
        <taxon>Gunneridae</taxon>
        <taxon>Pentapetalae</taxon>
        <taxon>rosids</taxon>
        <taxon>fabids</taxon>
        <taxon>Fabales</taxon>
        <taxon>Fabaceae</taxon>
        <taxon>Papilionoideae</taxon>
        <taxon>50 kb inversion clade</taxon>
        <taxon>NPAAA clade</taxon>
        <taxon>indigoferoid/millettioid clade</taxon>
        <taxon>Phaseoleae</taxon>
        <taxon>Flemingia</taxon>
    </lineage>
</organism>
<reference evidence="1 2" key="1">
    <citation type="submission" date="2024-08" db="EMBL/GenBank/DDBJ databases">
        <title>Insights into the chromosomal genome structure of Flemingia macrophylla.</title>
        <authorList>
            <person name="Ding Y."/>
            <person name="Zhao Y."/>
            <person name="Bi W."/>
            <person name="Wu M."/>
            <person name="Zhao G."/>
            <person name="Gong Y."/>
            <person name="Li W."/>
            <person name="Zhang P."/>
        </authorList>
    </citation>
    <scope>NUCLEOTIDE SEQUENCE [LARGE SCALE GENOMIC DNA]</scope>
    <source>
        <strain evidence="1">DYQJB</strain>
        <tissue evidence="1">Leaf</tissue>
    </source>
</reference>
<dbReference type="AlphaFoldDB" id="A0ABD1M501"/>
<protein>
    <submittedName>
        <fullName evidence="1">Uncharacterized protein</fullName>
    </submittedName>
</protein>
<dbReference type="Proteomes" id="UP001603857">
    <property type="component" value="Unassembled WGS sequence"/>
</dbReference>
<sequence>MDYTCCWIRRKLNVFTHNRKPPPTWCISTPHLPVFCPKVWPHNAAPFRERPSSRCFISRCST</sequence>